<dbReference type="GO" id="GO:0006896">
    <property type="term" value="P:Golgi to vacuole transport"/>
    <property type="evidence" value="ECO:0007669"/>
    <property type="project" value="UniProtKB-ARBA"/>
</dbReference>
<dbReference type="PROSITE" id="PS50192">
    <property type="entry name" value="T_SNARE"/>
    <property type="match status" value="1"/>
</dbReference>
<reference evidence="12" key="1">
    <citation type="journal article" date="2020" name="Stud. Mycol.">
        <title>101 Dothideomycetes genomes: a test case for predicting lifestyles and emergence of pathogens.</title>
        <authorList>
            <person name="Haridas S."/>
            <person name="Albert R."/>
            <person name="Binder M."/>
            <person name="Bloem J."/>
            <person name="Labutti K."/>
            <person name="Salamov A."/>
            <person name="Andreopoulos B."/>
            <person name="Baker S."/>
            <person name="Barry K."/>
            <person name="Bills G."/>
            <person name="Bluhm B."/>
            <person name="Cannon C."/>
            <person name="Castanera R."/>
            <person name="Culley D."/>
            <person name="Daum C."/>
            <person name="Ezra D."/>
            <person name="Gonzalez J."/>
            <person name="Henrissat B."/>
            <person name="Kuo A."/>
            <person name="Liang C."/>
            <person name="Lipzen A."/>
            <person name="Lutzoni F."/>
            <person name="Magnuson J."/>
            <person name="Mondo S."/>
            <person name="Nolan M."/>
            <person name="Ohm R."/>
            <person name="Pangilinan J."/>
            <person name="Park H.-J."/>
            <person name="Ramirez L."/>
            <person name="Alfaro M."/>
            <person name="Sun H."/>
            <person name="Tritt A."/>
            <person name="Yoshinaga Y."/>
            <person name="Zwiers L.-H."/>
            <person name="Turgeon B."/>
            <person name="Goodwin S."/>
            <person name="Spatafora J."/>
            <person name="Crous P."/>
            <person name="Grigoriev I."/>
        </authorList>
    </citation>
    <scope>NUCLEOTIDE SEQUENCE</scope>
    <source>
        <strain evidence="12">CBS 269.34</strain>
    </source>
</reference>
<evidence type="ECO:0000256" key="10">
    <source>
        <dbReference type="SAM" id="Phobius"/>
    </source>
</evidence>
<dbReference type="Gene3D" id="1.20.5.110">
    <property type="match status" value="1"/>
</dbReference>
<name>A0A6A6QZA8_9PEZI</name>
<feature type="compositionally biased region" description="Polar residues" evidence="9">
    <location>
        <begin position="85"/>
        <end position="114"/>
    </location>
</feature>
<evidence type="ECO:0000256" key="8">
    <source>
        <dbReference type="ARBA" id="ARBA00023136"/>
    </source>
</evidence>
<feature type="transmembrane region" description="Helical" evidence="10">
    <location>
        <begin position="237"/>
        <end position="256"/>
    </location>
</feature>
<dbReference type="CDD" id="cd15859">
    <property type="entry name" value="SNARE_SYN8"/>
    <property type="match status" value="1"/>
</dbReference>
<evidence type="ECO:0000256" key="4">
    <source>
        <dbReference type="ARBA" id="ARBA00022692"/>
    </source>
</evidence>
<evidence type="ECO:0000313" key="13">
    <source>
        <dbReference type="Proteomes" id="UP000799750"/>
    </source>
</evidence>
<dbReference type="GO" id="GO:0015031">
    <property type="term" value="P:protein transport"/>
    <property type="evidence" value="ECO:0007669"/>
    <property type="project" value="UniProtKB-KW"/>
</dbReference>
<evidence type="ECO:0000313" key="12">
    <source>
        <dbReference type="EMBL" id="KAF2496447.1"/>
    </source>
</evidence>
<keyword evidence="5" id="KW-0653">Protein transport</keyword>
<evidence type="ECO:0000256" key="6">
    <source>
        <dbReference type="ARBA" id="ARBA00022989"/>
    </source>
</evidence>
<keyword evidence="8 10" id="KW-0472">Membrane</keyword>
<keyword evidence="13" id="KW-1185">Reference proteome</keyword>
<keyword evidence="7" id="KW-0175">Coiled coil</keyword>
<dbReference type="PANTHER" id="PTHR12791">
    <property type="entry name" value="GOLGI SNARE BET1-RELATED"/>
    <property type="match status" value="1"/>
</dbReference>
<protein>
    <recommendedName>
        <fullName evidence="11">t-SNARE coiled-coil homology domain-containing protein</fullName>
    </recommendedName>
</protein>
<dbReference type="GO" id="GO:0061025">
    <property type="term" value="P:membrane fusion"/>
    <property type="evidence" value="ECO:0007669"/>
    <property type="project" value="UniProtKB-ARBA"/>
</dbReference>
<keyword evidence="6 10" id="KW-1133">Transmembrane helix</keyword>
<feature type="domain" description="T-SNARE coiled-coil homology" evidence="11">
    <location>
        <begin position="167"/>
        <end position="229"/>
    </location>
</feature>
<accession>A0A6A6QZA8</accession>
<sequence length="257" mass="28321">MSTNPSQLFLLADHIKLSLLERQRAIQLNLSPNSQDGQISRSLDSLRSGIEALETQLESTPDDSLSADLSRLRTQVTDLTTSFASNGAVTSPTITHPNNPSLSADFTASQSRPSKSVRFTDDPSAAQHSTDVDPARAALFPYRDNPKAAAGPDQGGMDNQQIHAYHSQVLNEQDEQLDRLGQSIGRQRELSMHIGDELDGQALLLDEVDEGVDRHVGQFRRARGRLERVSRKARENWSLTVIVVLIIILVLLIVILK</sequence>
<dbReference type="EMBL" id="MU004188">
    <property type="protein sequence ID" value="KAF2496447.1"/>
    <property type="molecule type" value="Genomic_DNA"/>
</dbReference>
<dbReference type="GO" id="GO:0005768">
    <property type="term" value="C:endosome"/>
    <property type="evidence" value="ECO:0007669"/>
    <property type="project" value="UniProtKB-ARBA"/>
</dbReference>
<evidence type="ECO:0000256" key="5">
    <source>
        <dbReference type="ARBA" id="ARBA00022927"/>
    </source>
</evidence>
<dbReference type="InterPro" id="IPR000727">
    <property type="entry name" value="T_SNARE_dom"/>
</dbReference>
<organism evidence="12 13">
    <name type="scientific">Lophium mytilinum</name>
    <dbReference type="NCBI Taxonomy" id="390894"/>
    <lineage>
        <taxon>Eukaryota</taxon>
        <taxon>Fungi</taxon>
        <taxon>Dikarya</taxon>
        <taxon>Ascomycota</taxon>
        <taxon>Pezizomycotina</taxon>
        <taxon>Dothideomycetes</taxon>
        <taxon>Pleosporomycetidae</taxon>
        <taxon>Mytilinidiales</taxon>
        <taxon>Mytilinidiaceae</taxon>
        <taxon>Lophium</taxon>
    </lineage>
</organism>
<dbReference type="SMART" id="SM00397">
    <property type="entry name" value="t_SNARE"/>
    <property type="match status" value="1"/>
</dbReference>
<evidence type="ECO:0000259" key="11">
    <source>
        <dbReference type="PROSITE" id="PS50192"/>
    </source>
</evidence>
<proteinExistence type="predicted"/>
<dbReference type="Proteomes" id="UP000799750">
    <property type="component" value="Unassembled WGS sequence"/>
</dbReference>
<dbReference type="FunFam" id="1.20.5.110:FF:000060">
    <property type="entry name" value="SNARE complex subunit (Syn8)"/>
    <property type="match status" value="1"/>
</dbReference>
<evidence type="ECO:0000256" key="3">
    <source>
        <dbReference type="ARBA" id="ARBA00022448"/>
    </source>
</evidence>
<evidence type="ECO:0000256" key="1">
    <source>
        <dbReference type="ARBA" id="ARBA00004167"/>
    </source>
</evidence>
<dbReference type="SUPFAM" id="SSF58038">
    <property type="entry name" value="SNARE fusion complex"/>
    <property type="match status" value="1"/>
</dbReference>
<evidence type="ECO:0000256" key="9">
    <source>
        <dbReference type="SAM" id="MobiDB-lite"/>
    </source>
</evidence>
<feature type="region of interest" description="Disordered" evidence="9">
    <location>
        <begin position="85"/>
        <end position="131"/>
    </location>
</feature>
<dbReference type="OrthoDB" id="244190at2759"/>
<dbReference type="GO" id="GO:0016020">
    <property type="term" value="C:membrane"/>
    <property type="evidence" value="ECO:0007669"/>
    <property type="project" value="UniProtKB-SubCell"/>
</dbReference>
<evidence type="ECO:0000256" key="2">
    <source>
        <dbReference type="ARBA" id="ARBA00004308"/>
    </source>
</evidence>
<gene>
    <name evidence="12" type="ORF">BU16DRAFT_378063</name>
</gene>
<keyword evidence="3" id="KW-0813">Transport</keyword>
<dbReference type="AlphaFoldDB" id="A0A6A6QZA8"/>
<evidence type="ECO:0000256" key="7">
    <source>
        <dbReference type="ARBA" id="ARBA00023054"/>
    </source>
</evidence>
<keyword evidence="4 10" id="KW-0812">Transmembrane</keyword>
<comment type="subcellular location">
    <subcellularLocation>
        <location evidence="2">Endomembrane system</location>
    </subcellularLocation>
    <subcellularLocation>
        <location evidence="1">Membrane</location>
        <topology evidence="1">Single-pass membrane protein</topology>
    </subcellularLocation>
</comment>